<accession>A0A937ERY1</accession>
<feature type="domain" description="Phosphoadenosine phosphosulphate reductase" evidence="1">
    <location>
        <begin position="7"/>
        <end position="197"/>
    </location>
</feature>
<dbReference type="GO" id="GO:0003824">
    <property type="term" value="F:catalytic activity"/>
    <property type="evidence" value="ECO:0007669"/>
    <property type="project" value="InterPro"/>
</dbReference>
<organism evidence="2 3">
    <name type="scientific">Streptomyces actinomycinicus</name>
    <dbReference type="NCBI Taxonomy" id="1695166"/>
    <lineage>
        <taxon>Bacteria</taxon>
        <taxon>Bacillati</taxon>
        <taxon>Actinomycetota</taxon>
        <taxon>Actinomycetes</taxon>
        <taxon>Kitasatosporales</taxon>
        <taxon>Streptomycetaceae</taxon>
        <taxon>Streptomyces</taxon>
    </lineage>
</organism>
<proteinExistence type="predicted"/>
<name>A0A937ERY1_9ACTN</name>
<protein>
    <submittedName>
        <fullName evidence="2">Phosphoadenosine phosphosulfate reductase family protein</fullName>
    </submittedName>
</protein>
<dbReference type="SUPFAM" id="SSF52402">
    <property type="entry name" value="Adenine nucleotide alpha hydrolases-like"/>
    <property type="match status" value="1"/>
</dbReference>
<dbReference type="AlphaFoldDB" id="A0A937ERY1"/>
<evidence type="ECO:0000313" key="3">
    <source>
        <dbReference type="Proteomes" id="UP000661858"/>
    </source>
</evidence>
<dbReference type="InterPro" id="IPR014729">
    <property type="entry name" value="Rossmann-like_a/b/a_fold"/>
</dbReference>
<dbReference type="InterPro" id="IPR050128">
    <property type="entry name" value="Sulfate_adenylyltrnsfr_sub2"/>
</dbReference>
<dbReference type="Gene3D" id="3.40.50.620">
    <property type="entry name" value="HUPs"/>
    <property type="match status" value="1"/>
</dbReference>
<dbReference type="PANTHER" id="PTHR43196">
    <property type="entry name" value="SULFATE ADENYLYLTRANSFERASE SUBUNIT 2"/>
    <property type="match status" value="1"/>
</dbReference>
<dbReference type="InterPro" id="IPR002500">
    <property type="entry name" value="PAPS_reduct_dom"/>
</dbReference>
<evidence type="ECO:0000313" key="2">
    <source>
        <dbReference type="EMBL" id="MBL1086864.1"/>
    </source>
</evidence>
<reference evidence="2" key="1">
    <citation type="submission" date="2021-01" db="EMBL/GenBank/DDBJ databases">
        <title>WGS of actinomycetes isolated from Thailand.</title>
        <authorList>
            <person name="Thawai C."/>
        </authorList>
    </citation>
    <scope>NUCLEOTIDE SEQUENCE</scope>
    <source>
        <strain evidence="2">RCU-197</strain>
    </source>
</reference>
<dbReference type="PANTHER" id="PTHR43196:SF2">
    <property type="entry name" value="PHOSPHOADENOSINE PHOSPHOSULFATE REDUCTASE"/>
    <property type="match status" value="1"/>
</dbReference>
<sequence length="285" mass="31888">MDAAHAILVQSSAGKDSLVMLHRIATWAKKAGCLHKVVVIHIDLGEESEWPGVRELAQRQAERYGLRFHVLRAEGGLLGLVEKRGMWPDAARRLCTATLKRDVANKLLRQIAAELGLDEQAVILNCMGIRAAESPARSKKQRLAIDMRTSANSRMVLTWHPIFEVTDREVWQEIATHGLEYHPVYDALIPRLSCVFCVLAPFDVLVRAARLCWALGLPLPARYRDLEAKIGHRFKQSHSLAEVYAEAERLERKEGALVWNRGDAVRQHLGADAADDYLARVALAA</sequence>
<gene>
    <name evidence="2" type="ORF">JK359_33705</name>
</gene>
<keyword evidence="3" id="KW-1185">Reference proteome</keyword>
<evidence type="ECO:0000259" key="1">
    <source>
        <dbReference type="Pfam" id="PF01507"/>
    </source>
</evidence>
<dbReference type="Proteomes" id="UP000661858">
    <property type="component" value="Unassembled WGS sequence"/>
</dbReference>
<comment type="caution">
    <text evidence="2">The sequence shown here is derived from an EMBL/GenBank/DDBJ whole genome shotgun (WGS) entry which is preliminary data.</text>
</comment>
<dbReference type="EMBL" id="JAERRK010000025">
    <property type="protein sequence ID" value="MBL1086864.1"/>
    <property type="molecule type" value="Genomic_DNA"/>
</dbReference>
<dbReference type="Pfam" id="PF01507">
    <property type="entry name" value="PAPS_reduct"/>
    <property type="match status" value="1"/>
</dbReference>